<dbReference type="EMBL" id="QYYA01000002">
    <property type="protein sequence ID" value="RJG18118.1"/>
    <property type="molecule type" value="Genomic_DNA"/>
</dbReference>
<name>A0A418XYL2_9GAMM</name>
<organism evidence="3 4">
    <name type="scientific">Alcanivorax profundi</name>
    <dbReference type="NCBI Taxonomy" id="2338368"/>
    <lineage>
        <taxon>Bacteria</taxon>
        <taxon>Pseudomonadati</taxon>
        <taxon>Pseudomonadota</taxon>
        <taxon>Gammaproteobacteria</taxon>
        <taxon>Oceanospirillales</taxon>
        <taxon>Alcanivoracaceae</taxon>
        <taxon>Alcanivorax</taxon>
    </lineage>
</organism>
<dbReference type="PANTHER" id="PTHR31793">
    <property type="entry name" value="4-HYDROXYBENZOYL-COA THIOESTERASE FAMILY MEMBER"/>
    <property type="match status" value="1"/>
</dbReference>
<comment type="caution">
    <text evidence="3">The sequence shown here is derived from an EMBL/GenBank/DDBJ whole genome shotgun (WGS) entry which is preliminary data.</text>
</comment>
<reference evidence="3 4" key="1">
    <citation type="submission" date="2018-09" db="EMBL/GenBank/DDBJ databases">
        <title>Alcanivorax profundi sp. nov., isolated from 1000 m-depth seawater of the Mariana Trench.</title>
        <authorList>
            <person name="Liu J."/>
        </authorList>
    </citation>
    <scope>NUCLEOTIDE SEQUENCE [LARGE SCALE GENOMIC DNA]</scope>
    <source>
        <strain evidence="3 4">MTEO17</strain>
    </source>
</reference>
<dbReference type="PANTHER" id="PTHR31793:SF27">
    <property type="entry name" value="NOVEL THIOESTERASE SUPERFAMILY DOMAIN AND SAPOSIN A-TYPE DOMAIN CONTAINING PROTEIN (0610012H03RIK)"/>
    <property type="match status" value="1"/>
</dbReference>
<dbReference type="RefSeq" id="WP_022984793.1">
    <property type="nucleotide sequence ID" value="NZ_QYYA01000002.1"/>
</dbReference>
<dbReference type="Pfam" id="PF13279">
    <property type="entry name" value="4HBT_2"/>
    <property type="match status" value="1"/>
</dbReference>
<dbReference type="OrthoDB" id="9799036at2"/>
<dbReference type="AlphaFoldDB" id="A0A418XYL2"/>
<gene>
    <name evidence="3" type="ORF">D4A39_06435</name>
</gene>
<evidence type="ECO:0000313" key="4">
    <source>
        <dbReference type="Proteomes" id="UP000283734"/>
    </source>
</evidence>
<dbReference type="InterPro" id="IPR050563">
    <property type="entry name" value="4-hydroxybenzoyl-CoA_TE"/>
</dbReference>
<evidence type="ECO:0000256" key="1">
    <source>
        <dbReference type="ARBA" id="ARBA00005953"/>
    </source>
</evidence>
<dbReference type="Gene3D" id="3.10.129.10">
    <property type="entry name" value="Hotdog Thioesterase"/>
    <property type="match status" value="1"/>
</dbReference>
<dbReference type="CDD" id="cd00586">
    <property type="entry name" value="4HBT"/>
    <property type="match status" value="1"/>
</dbReference>
<keyword evidence="2" id="KW-0378">Hydrolase</keyword>
<evidence type="ECO:0000313" key="3">
    <source>
        <dbReference type="EMBL" id="RJG18118.1"/>
    </source>
</evidence>
<sequence length="138" mass="15525">MFELTVTPRFYETDAFGHVNNTVVTGWFETARSPLFELFNTEGNKPAELPLILARIEVDFVGQIYYGSDVLLRTGIERLGNSSFVVLHQAWQNGKLVARGKAVQVHFEHDKQASSPIPVAFRQVLEQHLGALPEEKSL</sequence>
<dbReference type="GO" id="GO:0047617">
    <property type="term" value="F:fatty acyl-CoA hydrolase activity"/>
    <property type="evidence" value="ECO:0007669"/>
    <property type="project" value="TreeGrafter"/>
</dbReference>
<dbReference type="SUPFAM" id="SSF54637">
    <property type="entry name" value="Thioesterase/thiol ester dehydrase-isomerase"/>
    <property type="match status" value="1"/>
</dbReference>
<proteinExistence type="inferred from homology"/>
<accession>A0A418XYL2</accession>
<dbReference type="Proteomes" id="UP000283734">
    <property type="component" value="Unassembled WGS sequence"/>
</dbReference>
<evidence type="ECO:0000256" key="2">
    <source>
        <dbReference type="ARBA" id="ARBA00022801"/>
    </source>
</evidence>
<dbReference type="InterPro" id="IPR029069">
    <property type="entry name" value="HotDog_dom_sf"/>
</dbReference>
<keyword evidence="4" id="KW-1185">Reference proteome</keyword>
<comment type="similarity">
    <text evidence="1">Belongs to the 4-hydroxybenzoyl-CoA thioesterase family.</text>
</comment>
<protein>
    <submittedName>
        <fullName evidence="3">Acyl-CoA thioesterase</fullName>
    </submittedName>
</protein>